<organism evidence="2">
    <name type="scientific">Talaromyces marneffei PM1</name>
    <dbReference type="NCBI Taxonomy" id="1077442"/>
    <lineage>
        <taxon>Eukaryota</taxon>
        <taxon>Fungi</taxon>
        <taxon>Dikarya</taxon>
        <taxon>Ascomycota</taxon>
        <taxon>Pezizomycotina</taxon>
        <taxon>Eurotiomycetes</taxon>
        <taxon>Eurotiomycetidae</taxon>
        <taxon>Eurotiales</taxon>
        <taxon>Trichocomaceae</taxon>
        <taxon>Talaromyces</taxon>
        <taxon>Talaromyces sect. Talaromyces</taxon>
    </lineage>
</organism>
<feature type="non-terminal residue" evidence="2">
    <location>
        <position position="1"/>
    </location>
</feature>
<dbReference type="Gene3D" id="3.30.420.10">
    <property type="entry name" value="Ribonuclease H-like superfamily/Ribonuclease H"/>
    <property type="match status" value="1"/>
</dbReference>
<dbReference type="AlphaFoldDB" id="A0A093X772"/>
<protein>
    <submittedName>
        <fullName evidence="2">Uncharacterized protein</fullName>
    </submittedName>
</protein>
<name>A0A093X772_TALMA</name>
<gene>
    <name evidence="2" type="ORF">GQ26_0740100</name>
</gene>
<feature type="region of interest" description="Disordered" evidence="1">
    <location>
        <begin position="1"/>
        <end position="21"/>
    </location>
</feature>
<sequence length="151" mass="16968">SGCKRGIFSGNPRPDRGLGDDCKNEASRRRYIAQYTPDKMKQARLAFALEHQHWTLEDFKNIIWTDETSVVLGHRRGSNVYGAGLLNATILLLSAVASRKRFNYVLVAVESQIKFTTKNGKLEILVPKLLPFAQELILVYGQVSSKHANSH</sequence>
<dbReference type="EMBL" id="JPOX01000074">
    <property type="protein sequence ID" value="KFX41048.1"/>
    <property type="molecule type" value="Genomic_DNA"/>
</dbReference>
<evidence type="ECO:0000313" key="2">
    <source>
        <dbReference type="EMBL" id="KFX41048.1"/>
    </source>
</evidence>
<reference key="1">
    <citation type="journal article" date="2014" name="PLoS Genet.">
        <title>Signature Gene Expression Reveals Novel Clues to the Molecular Mechanisms of Dimorphic Transition in Penicillium marneffei.</title>
        <authorList>
            <person name="Yang E."/>
            <person name="Wang G."/>
            <person name="Cai J."/>
            <person name="Woo P.C."/>
            <person name="Lau S.K."/>
            <person name="Yuen K.-Y."/>
            <person name="Chow W.-N."/>
            <person name="Lin X."/>
        </authorList>
    </citation>
    <scope>NUCLEOTIDE SEQUENCE [LARGE SCALE GENOMIC DNA]</scope>
    <source>
        <strain>PM1</strain>
    </source>
</reference>
<dbReference type="InterPro" id="IPR036397">
    <property type="entry name" value="RNaseH_sf"/>
</dbReference>
<accession>A0A093X772</accession>
<proteinExistence type="predicted"/>
<comment type="caution">
    <text evidence="2">The sequence shown here is derived from an EMBL/GenBank/DDBJ whole genome shotgun (WGS) entry which is preliminary data.</text>
</comment>
<dbReference type="GO" id="GO:0003676">
    <property type="term" value="F:nucleic acid binding"/>
    <property type="evidence" value="ECO:0007669"/>
    <property type="project" value="InterPro"/>
</dbReference>
<reference evidence="2" key="2">
    <citation type="journal article" date="2014" name="PLoS Genet.">
        <title>Signature gene expression reveals novel clues to the molecular mechanisms of dimorphic transition in Penicillium marneffei.</title>
        <authorList>
            <person name="Yang E."/>
            <person name="Wang G."/>
            <person name="Cai J."/>
            <person name="Woo P.C."/>
            <person name="Lau S.K."/>
            <person name="Yuen K.-Y."/>
            <person name="Chow W.-N."/>
            <person name="Lin X."/>
        </authorList>
    </citation>
    <scope>NUCLEOTIDE SEQUENCE</scope>
    <source>
        <strain evidence="2">PM1</strain>
    </source>
</reference>
<evidence type="ECO:0000256" key="1">
    <source>
        <dbReference type="SAM" id="MobiDB-lite"/>
    </source>
</evidence>